<accession>A0A3E2HGY3</accession>
<feature type="region of interest" description="Disordered" evidence="2">
    <location>
        <begin position="192"/>
        <end position="220"/>
    </location>
</feature>
<dbReference type="EMBL" id="NCSJ02000051">
    <property type="protein sequence ID" value="RFU32627.1"/>
    <property type="molecule type" value="Genomic_DNA"/>
</dbReference>
<evidence type="ECO:0000256" key="1">
    <source>
        <dbReference type="PROSITE-ProRule" id="PRU00176"/>
    </source>
</evidence>
<evidence type="ECO:0000256" key="2">
    <source>
        <dbReference type="SAM" id="MobiDB-lite"/>
    </source>
</evidence>
<dbReference type="OrthoDB" id="3941926at2759"/>
<feature type="compositionally biased region" description="Polar residues" evidence="2">
    <location>
        <begin position="252"/>
        <end position="268"/>
    </location>
</feature>
<feature type="compositionally biased region" description="Basic and acidic residues" evidence="2">
    <location>
        <begin position="674"/>
        <end position="689"/>
    </location>
</feature>
<dbReference type="STRING" id="5539.A0A3E2HGY3"/>
<feature type="compositionally biased region" description="Basic and acidic residues" evidence="2">
    <location>
        <begin position="1044"/>
        <end position="1058"/>
    </location>
</feature>
<feature type="region of interest" description="Disordered" evidence="2">
    <location>
        <begin position="827"/>
        <end position="909"/>
    </location>
</feature>
<dbReference type="OMA" id="IARSCIN"/>
<name>A0A3E2HGY3_SCYLI</name>
<feature type="compositionally biased region" description="Polar residues" evidence="2">
    <location>
        <begin position="661"/>
        <end position="673"/>
    </location>
</feature>
<feature type="region of interest" description="Disordered" evidence="2">
    <location>
        <begin position="1011"/>
        <end position="1107"/>
    </location>
</feature>
<dbReference type="PROSITE" id="PS50102">
    <property type="entry name" value="RRM"/>
    <property type="match status" value="1"/>
</dbReference>
<dbReference type="AlphaFoldDB" id="A0A3E2HGY3"/>
<dbReference type="InterPro" id="IPR035979">
    <property type="entry name" value="RBD_domain_sf"/>
</dbReference>
<feature type="region of interest" description="Disordered" evidence="2">
    <location>
        <begin position="645"/>
        <end position="708"/>
    </location>
</feature>
<dbReference type="SMART" id="SM00360">
    <property type="entry name" value="RRM"/>
    <property type="match status" value="1"/>
</dbReference>
<evidence type="ECO:0000259" key="3">
    <source>
        <dbReference type="PROSITE" id="PS50102"/>
    </source>
</evidence>
<feature type="region of interest" description="Disordered" evidence="2">
    <location>
        <begin position="233"/>
        <end position="316"/>
    </location>
</feature>
<feature type="compositionally biased region" description="Low complexity" evidence="2">
    <location>
        <begin position="240"/>
        <end position="251"/>
    </location>
</feature>
<dbReference type="Pfam" id="PF00076">
    <property type="entry name" value="RRM_1"/>
    <property type="match status" value="1"/>
</dbReference>
<keyword evidence="5" id="KW-1185">Reference proteome</keyword>
<gene>
    <name evidence="4" type="ORF">B7463_g3724</name>
</gene>
<sequence>MPREFYEVPGSAPALFSTNRSTLPKRQLQEPLPPRIARSCINIDLALKINYYWTTFPDLMGYVRTPENWSDLYQYFDAVDLWTQGPDFLFYLLNTISNINQTREIEIFQECEQEIKKWAAEWVAANRDLLLTVPSNHSLLQFLTQEEYEGLEGLTNAQHATLAIALQNEHYELLRCFRCVPPEPFILQFTTEPREPREPQSWVGGRQTHFHQHGPPIGNIHLQSDLRRYSVQNPKRTATQQSSQPPYQHSSKMQTEINKPQLNYGSQKPDSRRPILPQSARGNLRYNTMPLVQSESRRYTGQHRYSSAPQPSLDNNELKPVSKIVGEPIYFHNSHQISPPRLSPSRVSPPRDKISAYASQVRSCQPKQLRDGPNSVSPYKQISYADEKAFRRVLDGFQSSERHGNAVTYFYEDPRSPTPADKARTAYVGSVDEVNFTSHELKELMSNCGTVERIKYLLPCGNFLGSAFVTFKENEAVNRAIARYDSYQMMLGARSHIRVDFVKHRNRSGSQNTPYYTSPNGSLDPTASRRKEKLPPSHHRSASKPLFPLQQIDESQSVQSAGLLPSYPSVPTIEQRLHVQNVPLQPSEVVEKTPVMSDLPQMGPVQINASILSATLSDIVRYQSAFHRLDQQRLHDEHYHYTHETVHSNSVGSLIRKENSQAKQKSIDGITNESPKHSQGEKHQSDSLRSKGRNNSSKKFKNKKNYRKPLSDIFPREFHISNPNLSDLDGDIVEGLLMKTEPSPQVDIATHATPIVNLPARNPELNSKAMMSVSKLQTGKENSKIEAVDSTMHKQDLNSNTNNLNRGTDMQVDIACSEEPAVLWIGKHEGDNSKKTRGDKVYVPPLPVSDNASINQLPVSGELRKQKQKYNKKKQKHQDSGNGSVGDTSPIIPGTSDQKVSTSDILTQKKGFNSRQAKLNMTVTNAEEIAPATQRTMSTISLPANNAPKEEPRHQQTRSLADLSLDTVQKSTKKERKDINTKLPAKSAAIKTHTGGLRDQNSCSTDTLLEEHTNKDGVGSPKMSLVGYSTPNNSDTSSFTEQTFKQEQKSGNRVKRMELALTDESQWPALGSAKAPAKHATNRRQPPTPPVPRVSGSSNVRSTKKHK</sequence>
<feature type="compositionally biased region" description="Polar residues" evidence="2">
    <location>
        <begin position="895"/>
        <end position="909"/>
    </location>
</feature>
<feature type="domain" description="RRM" evidence="3">
    <location>
        <begin position="424"/>
        <end position="504"/>
    </location>
</feature>
<organism evidence="4 5">
    <name type="scientific">Scytalidium lignicola</name>
    <name type="common">Hyphomycete</name>
    <dbReference type="NCBI Taxonomy" id="5539"/>
    <lineage>
        <taxon>Eukaryota</taxon>
        <taxon>Fungi</taxon>
        <taxon>Dikarya</taxon>
        <taxon>Ascomycota</taxon>
        <taxon>Pezizomycotina</taxon>
        <taxon>Leotiomycetes</taxon>
        <taxon>Leotiomycetes incertae sedis</taxon>
        <taxon>Scytalidium</taxon>
    </lineage>
</organism>
<feature type="non-terminal residue" evidence="4">
    <location>
        <position position="1"/>
    </location>
</feature>
<dbReference type="SUPFAM" id="SSF54928">
    <property type="entry name" value="RNA-binding domain, RBD"/>
    <property type="match status" value="1"/>
</dbReference>
<dbReference type="GO" id="GO:0003723">
    <property type="term" value="F:RNA binding"/>
    <property type="evidence" value="ECO:0007669"/>
    <property type="project" value="UniProtKB-UniRule"/>
</dbReference>
<evidence type="ECO:0000313" key="5">
    <source>
        <dbReference type="Proteomes" id="UP000258309"/>
    </source>
</evidence>
<dbReference type="Gene3D" id="3.30.70.330">
    <property type="match status" value="1"/>
</dbReference>
<dbReference type="Proteomes" id="UP000258309">
    <property type="component" value="Unassembled WGS sequence"/>
</dbReference>
<dbReference type="InterPro" id="IPR012677">
    <property type="entry name" value="Nucleotide-bd_a/b_plait_sf"/>
</dbReference>
<dbReference type="CDD" id="cd00590">
    <property type="entry name" value="RRM_SF"/>
    <property type="match status" value="1"/>
</dbReference>
<protein>
    <recommendedName>
        <fullName evidence="3">RRM domain-containing protein</fullName>
    </recommendedName>
</protein>
<feature type="compositionally biased region" description="Polar residues" evidence="2">
    <location>
        <begin position="303"/>
        <end position="315"/>
    </location>
</feature>
<feature type="compositionally biased region" description="Basic residues" evidence="2">
    <location>
        <begin position="690"/>
        <end position="707"/>
    </location>
</feature>
<proteinExistence type="predicted"/>
<feature type="region of interest" description="Disordered" evidence="2">
    <location>
        <begin position="508"/>
        <end position="548"/>
    </location>
</feature>
<evidence type="ECO:0000313" key="4">
    <source>
        <dbReference type="EMBL" id="RFU32627.1"/>
    </source>
</evidence>
<feature type="non-terminal residue" evidence="4">
    <location>
        <position position="1107"/>
    </location>
</feature>
<feature type="compositionally biased region" description="Polar residues" evidence="2">
    <location>
        <begin position="508"/>
        <end position="525"/>
    </location>
</feature>
<comment type="caution">
    <text evidence="4">The sequence shown here is derived from an EMBL/GenBank/DDBJ whole genome shotgun (WGS) entry which is preliminary data.</text>
</comment>
<feature type="compositionally biased region" description="Basic residues" evidence="2">
    <location>
        <begin position="866"/>
        <end position="876"/>
    </location>
</feature>
<keyword evidence="1" id="KW-0694">RNA-binding</keyword>
<feature type="compositionally biased region" description="Polar residues" evidence="2">
    <location>
        <begin position="1027"/>
        <end position="1043"/>
    </location>
</feature>
<feature type="compositionally biased region" description="Basic and acidic residues" evidence="2">
    <location>
        <begin position="827"/>
        <end position="840"/>
    </location>
</feature>
<dbReference type="InterPro" id="IPR000504">
    <property type="entry name" value="RRM_dom"/>
</dbReference>
<reference evidence="4 5" key="1">
    <citation type="submission" date="2018-05" db="EMBL/GenBank/DDBJ databases">
        <title>Draft genome sequence of Scytalidium lignicola DSM 105466, a ubiquitous saprotrophic fungus.</title>
        <authorList>
            <person name="Buettner E."/>
            <person name="Gebauer A.M."/>
            <person name="Hofrichter M."/>
            <person name="Liers C."/>
            <person name="Kellner H."/>
        </authorList>
    </citation>
    <scope>NUCLEOTIDE SEQUENCE [LARGE SCALE GENOMIC DNA]</scope>
    <source>
        <strain evidence="4 5">DSM 105466</strain>
    </source>
</reference>